<protein>
    <recommendedName>
        <fullName evidence="4">Phage abortive infection protein</fullName>
    </recommendedName>
</protein>
<keyword evidence="1" id="KW-0472">Membrane</keyword>
<dbReference type="RefSeq" id="WP_058211831.1">
    <property type="nucleotide sequence ID" value="NZ_LKLU01000087.1"/>
</dbReference>
<evidence type="ECO:0000313" key="3">
    <source>
        <dbReference type="Proteomes" id="UP000053719"/>
    </source>
</evidence>
<feature type="transmembrane region" description="Helical" evidence="1">
    <location>
        <begin position="77"/>
        <end position="97"/>
    </location>
</feature>
<organism evidence="2 3">
    <name type="scientific">Lactococcus lactis subsp. lactis</name>
    <name type="common">Streptococcus lactis</name>
    <dbReference type="NCBI Taxonomy" id="1360"/>
    <lineage>
        <taxon>Bacteria</taxon>
        <taxon>Bacillati</taxon>
        <taxon>Bacillota</taxon>
        <taxon>Bacilli</taxon>
        <taxon>Lactobacillales</taxon>
        <taxon>Streptococcaceae</taxon>
        <taxon>Lactococcus</taxon>
    </lineage>
</organism>
<reference evidence="3" key="1">
    <citation type="submission" date="2015-10" db="EMBL/GenBank/DDBJ databases">
        <title>Draft Genome Sequences of 11 Lactococcus lactis subspecies cremoris strains.</title>
        <authorList>
            <person name="Wels M."/>
            <person name="Backus L."/>
            <person name="Boekhorst J."/>
            <person name="Dijkstra A."/>
            <person name="Beerthuizen M."/>
            <person name="Kelly W."/>
            <person name="Siezen R."/>
            <person name="Bachmann H."/>
            <person name="Van Hijum S."/>
        </authorList>
    </citation>
    <scope>NUCLEOTIDE SEQUENCE [LARGE SCALE GENOMIC DNA]</scope>
    <source>
        <strain evidence="3">M20</strain>
    </source>
</reference>
<keyword evidence="1" id="KW-1133">Transmembrane helix</keyword>
<evidence type="ECO:0000313" key="2">
    <source>
        <dbReference type="EMBL" id="KSU20374.1"/>
    </source>
</evidence>
<dbReference type="PATRIC" id="fig|1360.114.peg.2003"/>
<keyword evidence="1" id="KW-0812">Transmembrane</keyword>
<evidence type="ECO:0000256" key="1">
    <source>
        <dbReference type="SAM" id="Phobius"/>
    </source>
</evidence>
<sequence length="437" mass="50934">MGKILMNLAFIVALIVIVIASLIIFKKNKKMKVTTSLVIVYVLTIISVIVVTYLWAINYPSIKINSKLENIQPILSPTITTFGLITTVGISLVTINFNQKKQEMDLIYSLIKDQKNLINEKFKNDDSESLKELTLGDIANDIRTRCQKELSPSNIAYIRLVQFLIENKEKIFRQNNIKDSSTLSFYKRITRKRENISDRDIEIIVLISWHKYIEKNLGSQFKSNKLPDTQTSKLGKLSLSRQKEYMKLGVYLFQNALDFPGLDDQDTRLTYNYLKSDTKYEEAAEIINNIYRINYYKLGHLFKHFHRIIRLILEGSVSKDQKVQKELLGILRAQFPEDILILLYYNATYTYRGYGLGCLLQGTKFFGDRFDFDFNQSTEERTERTHISSSKFYFSELDTKIIQDVYGSGKFVEIPKNKTNEQELFVRKIKNLQNNIK</sequence>
<feature type="transmembrane region" description="Helical" evidence="1">
    <location>
        <begin position="6"/>
        <end position="25"/>
    </location>
</feature>
<proteinExistence type="predicted"/>
<gene>
    <name evidence="2" type="ORF">M20_1539</name>
</gene>
<evidence type="ECO:0008006" key="4">
    <source>
        <dbReference type="Google" id="ProtNLM"/>
    </source>
</evidence>
<name>A0A0V8E3I6_LACLL</name>
<dbReference type="EMBL" id="LKLU01000087">
    <property type="protein sequence ID" value="KSU20374.1"/>
    <property type="molecule type" value="Genomic_DNA"/>
</dbReference>
<comment type="caution">
    <text evidence="2">The sequence shown here is derived from an EMBL/GenBank/DDBJ whole genome shotgun (WGS) entry which is preliminary data.</text>
</comment>
<feature type="transmembrane region" description="Helical" evidence="1">
    <location>
        <begin position="37"/>
        <end position="57"/>
    </location>
</feature>
<dbReference type="Proteomes" id="UP000053719">
    <property type="component" value="Unassembled WGS sequence"/>
</dbReference>
<accession>A0A0V8E3I6</accession>
<dbReference type="AlphaFoldDB" id="A0A0V8E3I6"/>